<dbReference type="Proteomes" id="UP000251241">
    <property type="component" value="Unassembled WGS sequence"/>
</dbReference>
<dbReference type="EMBL" id="UAUU01000002">
    <property type="protein sequence ID" value="SPZ83816.1"/>
    <property type="molecule type" value="Genomic_DNA"/>
</dbReference>
<dbReference type="GO" id="GO:0008381">
    <property type="term" value="F:mechanosensitive monoatomic ion channel activity"/>
    <property type="evidence" value="ECO:0007669"/>
    <property type="project" value="InterPro"/>
</dbReference>
<organism evidence="1 2">
    <name type="scientific">Sphingobacterium multivorum</name>
    <dbReference type="NCBI Taxonomy" id="28454"/>
    <lineage>
        <taxon>Bacteria</taxon>
        <taxon>Pseudomonadati</taxon>
        <taxon>Bacteroidota</taxon>
        <taxon>Sphingobacteriia</taxon>
        <taxon>Sphingobacteriales</taxon>
        <taxon>Sphingobacteriaceae</taxon>
        <taxon>Sphingobacterium</taxon>
    </lineage>
</organism>
<dbReference type="PANTHER" id="PTHR30414:SF0">
    <property type="entry name" value="MINICONDUCTANCE MECHANOSENSITIVE CHANNEL YBDG"/>
    <property type="match status" value="1"/>
</dbReference>
<evidence type="ECO:0000313" key="2">
    <source>
        <dbReference type="Proteomes" id="UP000251241"/>
    </source>
</evidence>
<reference evidence="1 2" key="1">
    <citation type="submission" date="2018-06" db="EMBL/GenBank/DDBJ databases">
        <authorList>
            <consortium name="Pathogen Informatics"/>
            <person name="Doyle S."/>
        </authorList>
    </citation>
    <scope>NUCLEOTIDE SEQUENCE [LARGE SCALE GENOMIC DNA]</scope>
    <source>
        <strain evidence="1 2">NCTC11343</strain>
    </source>
</reference>
<dbReference type="GO" id="GO:0071470">
    <property type="term" value="P:cellular response to osmotic stress"/>
    <property type="evidence" value="ECO:0007669"/>
    <property type="project" value="InterPro"/>
</dbReference>
<name>A0A2X2IX24_SPHMU</name>
<dbReference type="GO" id="GO:0005886">
    <property type="term" value="C:plasma membrane"/>
    <property type="evidence" value="ECO:0007669"/>
    <property type="project" value="TreeGrafter"/>
</dbReference>
<dbReference type="PANTHER" id="PTHR30414">
    <property type="entry name" value="MINICONDUCTANCE MECHANOSENSITIVE CHANNEL YBDG"/>
    <property type="match status" value="1"/>
</dbReference>
<evidence type="ECO:0000313" key="1">
    <source>
        <dbReference type="EMBL" id="SPZ83816.1"/>
    </source>
</evidence>
<proteinExistence type="predicted"/>
<dbReference type="RefSeq" id="WP_112373635.1">
    <property type="nucleotide sequence ID" value="NZ_UAUU01000002.1"/>
</dbReference>
<accession>A0A2X2IX24</accession>
<dbReference type="AlphaFoldDB" id="A0A2X2IX24"/>
<sequence length="76" mass="9086">MVRQLASTEHGVPVELYFFVNDIRWEYYEGIVSDVFDHLFAATKYFDLEIFENPASDDFRRAIRHKSLHDFADQQQ</sequence>
<dbReference type="InterPro" id="IPR030192">
    <property type="entry name" value="YbdG"/>
</dbReference>
<gene>
    <name evidence="1" type="primary">mscM_2</name>
    <name evidence="1" type="ORF">NCTC11343_00335</name>
</gene>
<protein>
    <submittedName>
        <fullName evidence="1">Miniconductance mechanosensitive channel</fullName>
    </submittedName>
</protein>